<protein>
    <submittedName>
        <fullName evidence="1">Membrane protein</fullName>
    </submittedName>
</protein>
<dbReference type="Proteomes" id="UP001500603">
    <property type="component" value="Unassembled WGS sequence"/>
</dbReference>
<dbReference type="PANTHER" id="PTHR36974:SF1">
    <property type="entry name" value="DOXX FAMILY MEMBRANE PROTEIN"/>
    <property type="match status" value="1"/>
</dbReference>
<evidence type="ECO:0000313" key="1">
    <source>
        <dbReference type="EMBL" id="GAA5041296.1"/>
    </source>
</evidence>
<comment type="caution">
    <text evidence="1">The sequence shown here is derived from an EMBL/GenBank/DDBJ whole genome shotgun (WGS) entry which is preliminary data.</text>
</comment>
<dbReference type="EMBL" id="BAABJM010000001">
    <property type="protein sequence ID" value="GAA5041296.1"/>
    <property type="molecule type" value="Genomic_DNA"/>
</dbReference>
<dbReference type="PANTHER" id="PTHR36974">
    <property type="entry name" value="MEMBRANE PROTEIN-RELATED"/>
    <property type="match status" value="1"/>
</dbReference>
<gene>
    <name evidence="1" type="ORF">GCM10023318_00130</name>
</gene>
<organism evidence="1 2">
    <name type="scientific">Nocardia callitridis</name>
    <dbReference type="NCBI Taxonomy" id="648753"/>
    <lineage>
        <taxon>Bacteria</taxon>
        <taxon>Bacillati</taxon>
        <taxon>Actinomycetota</taxon>
        <taxon>Actinomycetes</taxon>
        <taxon>Mycobacteriales</taxon>
        <taxon>Nocardiaceae</taxon>
        <taxon>Nocardia</taxon>
    </lineage>
</organism>
<sequence>MADNSVTTPTDTGRRPALTLSGMLLGVGVLHFVAPKPFDSIVPPALPGPARNYTYASGVAEIGVAAALAIPRTRSLGGRLAVLLFLAVFPANVQMTYDVVRNEKASTAFKIGTVLRLPLQIPMITQARKVSRLARRG</sequence>
<reference evidence="2" key="1">
    <citation type="journal article" date="2019" name="Int. J. Syst. Evol. Microbiol.">
        <title>The Global Catalogue of Microorganisms (GCM) 10K type strain sequencing project: providing services to taxonomists for standard genome sequencing and annotation.</title>
        <authorList>
            <consortium name="The Broad Institute Genomics Platform"/>
            <consortium name="The Broad Institute Genome Sequencing Center for Infectious Disease"/>
            <person name="Wu L."/>
            <person name="Ma J."/>
        </authorList>
    </citation>
    <scope>NUCLEOTIDE SEQUENCE [LARGE SCALE GENOMIC DNA]</scope>
    <source>
        <strain evidence="2">JCM 18298</strain>
    </source>
</reference>
<evidence type="ECO:0000313" key="2">
    <source>
        <dbReference type="Proteomes" id="UP001500603"/>
    </source>
</evidence>
<dbReference type="RefSeq" id="WP_345492860.1">
    <property type="nucleotide sequence ID" value="NZ_BAABJM010000001.1"/>
</dbReference>
<name>A0ABP9JSW2_9NOCA</name>
<proteinExistence type="predicted"/>
<keyword evidence="2" id="KW-1185">Reference proteome</keyword>
<accession>A0ABP9JSW2</accession>